<feature type="non-terminal residue" evidence="1">
    <location>
        <position position="106"/>
    </location>
</feature>
<dbReference type="AlphaFoldDB" id="X0X7C6"/>
<comment type="caution">
    <text evidence="1">The sequence shown here is derived from an EMBL/GenBank/DDBJ whole genome shotgun (WGS) entry which is preliminary data.</text>
</comment>
<dbReference type="EMBL" id="BARS01041468">
    <property type="protein sequence ID" value="GAG32533.1"/>
    <property type="molecule type" value="Genomic_DNA"/>
</dbReference>
<evidence type="ECO:0000313" key="1">
    <source>
        <dbReference type="EMBL" id="GAG32533.1"/>
    </source>
</evidence>
<protein>
    <submittedName>
        <fullName evidence="1">Uncharacterized protein</fullName>
    </submittedName>
</protein>
<reference evidence="1" key="1">
    <citation type="journal article" date="2014" name="Front. Microbiol.">
        <title>High frequency of phylogenetically diverse reductive dehalogenase-homologous genes in deep subseafloor sedimentary metagenomes.</title>
        <authorList>
            <person name="Kawai M."/>
            <person name="Futagami T."/>
            <person name="Toyoda A."/>
            <person name="Takaki Y."/>
            <person name="Nishi S."/>
            <person name="Hori S."/>
            <person name="Arai W."/>
            <person name="Tsubouchi T."/>
            <person name="Morono Y."/>
            <person name="Uchiyama I."/>
            <person name="Ito T."/>
            <person name="Fujiyama A."/>
            <person name="Inagaki F."/>
            <person name="Takami H."/>
        </authorList>
    </citation>
    <scope>NUCLEOTIDE SEQUENCE</scope>
    <source>
        <strain evidence="1">Expedition CK06-06</strain>
    </source>
</reference>
<proteinExistence type="predicted"/>
<gene>
    <name evidence="1" type="ORF">S01H1_63057</name>
</gene>
<organism evidence="1">
    <name type="scientific">marine sediment metagenome</name>
    <dbReference type="NCBI Taxonomy" id="412755"/>
    <lineage>
        <taxon>unclassified sequences</taxon>
        <taxon>metagenomes</taxon>
        <taxon>ecological metagenomes</taxon>
    </lineage>
</organism>
<sequence length="106" mass="11836">MADYFELDCTGNGGNTGAQKCLEDFGRDELFLLVPDTFEIDTFANAMLEATYTTGINAAIAARMFPLFLHFNAEFDNEERQQADGWGGKVMTVRAGKRKGTYTFEE</sequence>
<accession>X0X7C6</accession>
<name>X0X7C6_9ZZZZ</name>